<accession>A0A939D8K8</accession>
<name>A0A939D8K8_CLOAM</name>
<dbReference type="Pfam" id="PF11007">
    <property type="entry name" value="CotJA"/>
    <property type="match status" value="1"/>
</dbReference>
<proteinExistence type="predicted"/>
<evidence type="ECO:0000256" key="1">
    <source>
        <dbReference type="SAM" id="MobiDB-lite"/>
    </source>
</evidence>
<feature type="region of interest" description="Disordered" evidence="1">
    <location>
        <begin position="1"/>
        <end position="21"/>
    </location>
</feature>
<gene>
    <name evidence="2" type="ORF">JYB65_08850</name>
</gene>
<comment type="caution">
    <text evidence="2">The sequence shown here is derived from an EMBL/GenBank/DDBJ whole genome shotgun (WGS) entry which is preliminary data.</text>
</comment>
<reference evidence="2" key="1">
    <citation type="submission" date="2021-02" db="EMBL/GenBank/DDBJ databases">
        <title>Abyssanaerobacter marinus gen.nov., sp., nov, anaerobic bacterium isolated from the Onnuri vent field of Indian Ocean and suggestion of Mogibacteriaceae fam. nov., and proposal of reclassification of ambiguous this family's genus member.</title>
        <authorList>
            <person name="Kim Y.J."/>
            <person name="Yang J.-A."/>
        </authorList>
    </citation>
    <scope>NUCLEOTIDE SEQUENCE</scope>
    <source>
        <strain evidence="2">DSM 2634</strain>
    </source>
</reference>
<evidence type="ECO:0000313" key="3">
    <source>
        <dbReference type="Proteomes" id="UP000664545"/>
    </source>
</evidence>
<dbReference type="EMBL" id="JAFJZZ010000003">
    <property type="protein sequence ID" value="MBN7773469.1"/>
    <property type="molecule type" value="Genomic_DNA"/>
</dbReference>
<dbReference type="Proteomes" id="UP000664545">
    <property type="component" value="Unassembled WGS sequence"/>
</dbReference>
<protein>
    <submittedName>
        <fullName evidence="2">Spore coat associated protein CotJA</fullName>
    </submittedName>
</protein>
<sequence>MVPTSPMSPIRGTRRLMPDPGQEIEIESDCAAGCPLAMAYVPWQSWENTYEEEVAFKVGTVFPSLDLPFLGGKRI</sequence>
<evidence type="ECO:0000313" key="2">
    <source>
        <dbReference type="EMBL" id="MBN7773469.1"/>
    </source>
</evidence>
<keyword evidence="3" id="KW-1185">Reference proteome</keyword>
<dbReference type="AlphaFoldDB" id="A0A939D8K8"/>
<organism evidence="2 3">
    <name type="scientific">Clostridium aminobutyricum</name>
    <dbReference type="NCBI Taxonomy" id="33953"/>
    <lineage>
        <taxon>Bacteria</taxon>
        <taxon>Bacillati</taxon>
        <taxon>Bacillota</taxon>
        <taxon>Clostridia</taxon>
        <taxon>Eubacteriales</taxon>
        <taxon>Clostridiaceae</taxon>
        <taxon>Clostridium</taxon>
    </lineage>
</organism>
<dbReference type="InterPro" id="IPR020256">
    <property type="entry name" value="Spore_coat_CotJA"/>
</dbReference>